<evidence type="ECO:0000313" key="3">
    <source>
        <dbReference type="Proteomes" id="UP000033945"/>
    </source>
</evidence>
<keyword evidence="1" id="KW-0812">Transmembrane</keyword>
<organism evidence="2 3">
    <name type="scientific">Candidatus Giovannonibacteria bacterium GW2011_GWA2_44_26</name>
    <dbReference type="NCBI Taxonomy" id="1618648"/>
    <lineage>
        <taxon>Bacteria</taxon>
        <taxon>Candidatus Giovannoniibacteriota</taxon>
    </lineage>
</organism>
<evidence type="ECO:0000313" key="2">
    <source>
        <dbReference type="EMBL" id="KKT63162.1"/>
    </source>
</evidence>
<keyword evidence="1" id="KW-0472">Membrane</keyword>
<proteinExistence type="predicted"/>
<name>A0A0G1L3L2_9BACT</name>
<protein>
    <submittedName>
        <fullName evidence="2">Uncharacterized protein</fullName>
    </submittedName>
</protein>
<feature type="transmembrane region" description="Helical" evidence="1">
    <location>
        <begin position="20"/>
        <end position="40"/>
    </location>
</feature>
<sequence>MEAEQKDKKIKEPDWDVVKLWALIIALVVIFIIFGAKVFFLEREYRSAK</sequence>
<reference evidence="2 3" key="1">
    <citation type="journal article" date="2015" name="Nature">
        <title>rRNA introns, odd ribosomes, and small enigmatic genomes across a large radiation of phyla.</title>
        <authorList>
            <person name="Brown C.T."/>
            <person name="Hug L.A."/>
            <person name="Thomas B.C."/>
            <person name="Sharon I."/>
            <person name="Castelle C.J."/>
            <person name="Singh A."/>
            <person name="Wilkins M.J."/>
            <person name="Williams K.H."/>
            <person name="Banfield J.F."/>
        </authorList>
    </citation>
    <scope>NUCLEOTIDE SEQUENCE [LARGE SCALE GENOMIC DNA]</scope>
</reference>
<dbReference type="EMBL" id="LCIT01000006">
    <property type="protein sequence ID" value="KKT63162.1"/>
    <property type="molecule type" value="Genomic_DNA"/>
</dbReference>
<dbReference type="Proteomes" id="UP000033945">
    <property type="component" value="Unassembled WGS sequence"/>
</dbReference>
<evidence type="ECO:0000256" key="1">
    <source>
        <dbReference type="SAM" id="Phobius"/>
    </source>
</evidence>
<keyword evidence="1" id="KW-1133">Transmembrane helix</keyword>
<accession>A0A0G1L3L2</accession>
<comment type="caution">
    <text evidence="2">The sequence shown here is derived from an EMBL/GenBank/DDBJ whole genome shotgun (WGS) entry which is preliminary data.</text>
</comment>
<gene>
    <name evidence="2" type="ORF">UW55_C0006G0031</name>
</gene>
<dbReference type="AlphaFoldDB" id="A0A0G1L3L2"/>